<dbReference type="AlphaFoldDB" id="A0A8J7UUG4"/>
<dbReference type="Pfam" id="PF01979">
    <property type="entry name" value="Amidohydro_1"/>
    <property type="match status" value="1"/>
</dbReference>
<evidence type="ECO:0000256" key="1">
    <source>
        <dbReference type="SAM" id="SignalP"/>
    </source>
</evidence>
<sequence length="427" mass="46506">MTSPAKPLVCILVLVLLSTSASLRAQEKPTAFTGGTIITVTGDTYDNGVLLVQDGTIADVGASGDVSIPGNAEVRDVSGKVMMPGLVDPHSHIGEGEGGDRSDALHPDVRILDTIDPKSDSFRRALAGGVTSVNVMPGSGHLISGQTVYLKLRPSRKIEDMLMYVDEEEEIYGGLKVANGTNPLHEPPFPGTRAKSAALYRALFVRAEEYRDKIRAADGDADRMPSRDLALETLVEVLEGRRIVHNHTHRHDDILTAIRLADEFGYRMVLHHVTDAWKVADVIAESGYPASIIYIDAPGGKMEAVNLLPKAGPVLEKAGAEFGFHTDDGVTDSRLFLRSPAFAMREGMSRQMALESVTIANARQMDIDDRTGSLEPGKDADFILISGDPFSVYTRILQTWIEGQKVWDFDDSDDRKHALGGYKIREE</sequence>
<evidence type="ECO:0000313" key="4">
    <source>
        <dbReference type="Proteomes" id="UP000673975"/>
    </source>
</evidence>
<gene>
    <name evidence="3" type="ORF">NATSA_01950</name>
</gene>
<dbReference type="InterPro" id="IPR032466">
    <property type="entry name" value="Metal_Hydrolase"/>
</dbReference>
<dbReference type="GO" id="GO:0016810">
    <property type="term" value="F:hydrolase activity, acting on carbon-nitrogen (but not peptide) bonds"/>
    <property type="evidence" value="ECO:0007669"/>
    <property type="project" value="InterPro"/>
</dbReference>
<evidence type="ECO:0000259" key="2">
    <source>
        <dbReference type="Pfam" id="PF01979"/>
    </source>
</evidence>
<dbReference type="SUPFAM" id="SSF51338">
    <property type="entry name" value="Composite domain of metallo-dependent hydrolases"/>
    <property type="match status" value="1"/>
</dbReference>
<evidence type="ECO:0000313" key="3">
    <source>
        <dbReference type="EMBL" id="MBP3191416.1"/>
    </source>
</evidence>
<dbReference type="InterPro" id="IPR051781">
    <property type="entry name" value="Metallo-dep_Hydrolase"/>
</dbReference>
<protein>
    <submittedName>
        <fullName evidence="3">Amidohydrolase family protein</fullName>
    </submittedName>
</protein>
<dbReference type="SUPFAM" id="SSF51556">
    <property type="entry name" value="Metallo-dependent hydrolases"/>
    <property type="match status" value="1"/>
</dbReference>
<dbReference type="InterPro" id="IPR011059">
    <property type="entry name" value="Metal-dep_hydrolase_composite"/>
</dbReference>
<accession>A0A8J7UUG4</accession>
<proteinExistence type="predicted"/>
<reference evidence="3" key="1">
    <citation type="submission" date="2021-02" db="EMBL/GenBank/DDBJ databases">
        <title>Natronogracilivirga saccharolytica gen. nov. sp. nov. a new anaerobic, haloalkiliphilic carbohydrate-fermenting bacterium from soda lake and proposing of Cyclonatronumiaceae fam. nov. in the phylum Balneolaeota.</title>
        <authorList>
            <person name="Zhilina T.N."/>
            <person name="Sorokin D.Y."/>
            <person name="Zavarzina D.G."/>
            <person name="Toshchakov S.V."/>
            <person name="Kublanov I.V."/>
        </authorList>
    </citation>
    <scope>NUCLEOTIDE SEQUENCE</scope>
    <source>
        <strain evidence="3">Z-1702</strain>
    </source>
</reference>
<feature type="signal peptide" evidence="1">
    <location>
        <begin position="1"/>
        <end position="25"/>
    </location>
</feature>
<keyword evidence="4" id="KW-1185">Reference proteome</keyword>
<keyword evidence="1" id="KW-0732">Signal</keyword>
<feature type="chain" id="PRO_5035235723" evidence="1">
    <location>
        <begin position="26"/>
        <end position="427"/>
    </location>
</feature>
<dbReference type="PANTHER" id="PTHR43135:SF3">
    <property type="entry name" value="ALPHA-D-RIBOSE 1-METHYLPHOSPHONATE 5-TRIPHOSPHATE DIPHOSPHATASE"/>
    <property type="match status" value="1"/>
</dbReference>
<dbReference type="Proteomes" id="UP000673975">
    <property type="component" value="Unassembled WGS sequence"/>
</dbReference>
<organism evidence="3 4">
    <name type="scientific">Natronogracilivirga saccharolytica</name>
    <dbReference type="NCBI Taxonomy" id="2812953"/>
    <lineage>
        <taxon>Bacteria</taxon>
        <taxon>Pseudomonadati</taxon>
        <taxon>Balneolota</taxon>
        <taxon>Balneolia</taxon>
        <taxon>Balneolales</taxon>
        <taxon>Cyclonatronaceae</taxon>
        <taxon>Natronogracilivirga</taxon>
    </lineage>
</organism>
<name>A0A8J7UUG4_9BACT</name>
<dbReference type="Gene3D" id="2.30.40.10">
    <property type="entry name" value="Urease, subunit C, domain 1"/>
    <property type="match status" value="1"/>
</dbReference>
<dbReference type="EMBL" id="JAFIDN010000001">
    <property type="protein sequence ID" value="MBP3191416.1"/>
    <property type="molecule type" value="Genomic_DNA"/>
</dbReference>
<dbReference type="PANTHER" id="PTHR43135">
    <property type="entry name" value="ALPHA-D-RIBOSE 1-METHYLPHOSPHONATE 5-TRIPHOSPHATE DIPHOSPHATASE"/>
    <property type="match status" value="1"/>
</dbReference>
<feature type="domain" description="Amidohydrolase-related" evidence="2">
    <location>
        <begin position="308"/>
        <end position="403"/>
    </location>
</feature>
<dbReference type="InterPro" id="IPR006680">
    <property type="entry name" value="Amidohydro-rel"/>
</dbReference>
<comment type="caution">
    <text evidence="3">The sequence shown here is derived from an EMBL/GenBank/DDBJ whole genome shotgun (WGS) entry which is preliminary data.</text>
</comment>
<dbReference type="Gene3D" id="3.20.20.140">
    <property type="entry name" value="Metal-dependent hydrolases"/>
    <property type="match status" value="1"/>
</dbReference>